<sequence length="142" mass="15783">MDCYNKRCSSSSTSSSNAAAPWSAKQGMNVNPNLLSTLAMWTSLCIMLLGLASCCVFAALPQIQYVNDKPYHLMQSTECKGGKVYEINQVQDIDECKTACLHRNCRAVNLFQVGEFEFKCEILAYVRGYNPAQGAACYISYY</sequence>
<keyword evidence="1" id="KW-0812">Transmembrane</keyword>
<protein>
    <submittedName>
        <fullName evidence="3">Apple domain-containing protein</fullName>
    </submittedName>
</protein>
<evidence type="ECO:0000313" key="2">
    <source>
        <dbReference type="Proteomes" id="UP000887574"/>
    </source>
</evidence>
<dbReference type="AlphaFoldDB" id="A0A915E4K6"/>
<organism evidence="2 3">
    <name type="scientific">Ditylenchus dipsaci</name>
    <dbReference type="NCBI Taxonomy" id="166011"/>
    <lineage>
        <taxon>Eukaryota</taxon>
        <taxon>Metazoa</taxon>
        <taxon>Ecdysozoa</taxon>
        <taxon>Nematoda</taxon>
        <taxon>Chromadorea</taxon>
        <taxon>Rhabditida</taxon>
        <taxon>Tylenchina</taxon>
        <taxon>Tylenchomorpha</taxon>
        <taxon>Sphaerularioidea</taxon>
        <taxon>Anguinidae</taxon>
        <taxon>Anguininae</taxon>
        <taxon>Ditylenchus</taxon>
    </lineage>
</organism>
<feature type="transmembrane region" description="Helical" evidence="1">
    <location>
        <begin position="38"/>
        <end position="60"/>
    </location>
</feature>
<proteinExistence type="predicted"/>
<keyword evidence="1" id="KW-0472">Membrane</keyword>
<keyword evidence="2" id="KW-1185">Reference proteome</keyword>
<name>A0A915E4K6_9BILA</name>
<evidence type="ECO:0000313" key="3">
    <source>
        <dbReference type="WBParaSite" id="jg26128.2"/>
    </source>
</evidence>
<keyword evidence="1" id="KW-1133">Transmembrane helix</keyword>
<reference evidence="3" key="1">
    <citation type="submission" date="2022-11" db="UniProtKB">
        <authorList>
            <consortium name="WormBaseParasite"/>
        </authorList>
    </citation>
    <scope>IDENTIFICATION</scope>
</reference>
<evidence type="ECO:0000256" key="1">
    <source>
        <dbReference type="SAM" id="Phobius"/>
    </source>
</evidence>
<dbReference type="WBParaSite" id="jg26128.2">
    <property type="protein sequence ID" value="jg26128.2"/>
    <property type="gene ID" value="jg26128"/>
</dbReference>
<dbReference type="Proteomes" id="UP000887574">
    <property type="component" value="Unplaced"/>
</dbReference>
<accession>A0A915E4K6</accession>